<dbReference type="InterPro" id="IPR020846">
    <property type="entry name" value="MFS_dom"/>
</dbReference>
<dbReference type="PRINTS" id="PR01035">
    <property type="entry name" value="TCRTETA"/>
</dbReference>
<feature type="transmembrane region" description="Helical" evidence="7">
    <location>
        <begin position="108"/>
        <end position="134"/>
    </location>
</feature>
<dbReference type="InterPro" id="IPR007603">
    <property type="entry name" value="Choline_transptr-like"/>
</dbReference>
<evidence type="ECO:0000259" key="8">
    <source>
        <dbReference type="PROSITE" id="PS50850"/>
    </source>
</evidence>
<feature type="transmembrane region" description="Helical" evidence="7">
    <location>
        <begin position="510"/>
        <end position="536"/>
    </location>
</feature>
<dbReference type="EMBL" id="JADBGQ010000010">
    <property type="protein sequence ID" value="KAG5376893.1"/>
    <property type="molecule type" value="Genomic_DNA"/>
</dbReference>
<evidence type="ECO:0000256" key="2">
    <source>
        <dbReference type="ARBA" id="ARBA00007168"/>
    </source>
</evidence>
<sequence length="1253" mass="138039">MAEEYAECLLENKFHENCPGCKVDQMKRLRRGFPFSELLTVWLIVLCTALPISSLFPFLYFMIGDFNIAKKEEDIGFYAGFVGCSFMLGRTLTSVICGIVADRYGRKPVILIGTASVVIFNTLFGLSVNFWMAIITRFCLGSFNGLLGPIKAYAMETFRDEYQGLALSAVSTAWGIGLIIGPAMGGFLAQETLHNHKIDDDASSPDESCDASKLLSHDPESHKAKERNERTSLLKNWPLISSIIVYCIFSLHDMAYTEIFSLWANSPRKYGGLGYSSADVGSVLAISGFGLLIFQLSLYSYAERLLGPTVVTRISGSLALVLLSTYPLIAKLSGFALTLALNCASVAKNVLATSAITGLFILQNRAVRQDQRGAANGIAMTAMSLFKAIGPAAAGIIYSWSEKRQDAAFLPGTQMVFFILGTVLALGVETLHNHKIDDDASSPDESCDASKLLSHDPESHKAKERNERTSLLKNWPLISSIIVYCIFSLHDMAYTEIFSLWANSPRKYGGLGYSSADVGSVLAISGFGLLIFQLSLYSYAERLLGPTMVTRISGSLALVLLSTYPLIAKLSGLALTLALNCASVAKNVLATSAITGLFILQNRAVRQDQRGAANGIAMTAMSLFKAIGPAAAGIIYSWSEKRLDAAFLPGTQMVFFILNVVLALGVKRDDRRRREVTSPQNPPNGCHRPRKERENRGEEETEKKKQKKKQRGVKANDEEGGDKDELNHHRFLANLNRLNPTNPLRIIVNNGGGGRFTTPPPPNPAQPLRSSSRAPPPIQTPPVRAPPPEEAQPPPSPSPPPLQHQSRSLFIQTPQETLASLNSSKYTNKFFLLLFILHKIAAIGFVCFLVFRGVQGLIGSNGSVKRKEQRILRFLLPQVEAASLLSIVLAFSWQMAIRLWPEFMIHFILWSTFLMSLSSGILLLCFQMPATDAVGVSLIAFSIGNGLYACWVTRRIKFCTKILVKSLEPVSKFTDLNLPTYYMLAAGFFWMSLWIFGVIGALNFYFPPVVIIGLVLSLAWTTEVMRNVVNLTVSRVIALFYLRGMQSSTRFSFQRALSRNLGSACLGSLFVPTIEALRIVARGLNLLKGEDEFMFCCANCCLKLMTFIFEHGNGWAFVQIAAYGKGFVRASQDTWKLFEDVDMVEIVDADITSSICFLTGICSGCVCVIVAAAWTHTVYKPFTATISLLAFFIGYLMTRISMALPHACVSCYYACYAENPESRFFDKTIKERQALIKNGRVVVHTPRVRRALA</sequence>
<feature type="transmembrane region" description="Helical" evidence="7">
    <location>
        <begin position="374"/>
        <end position="401"/>
    </location>
</feature>
<feature type="transmembrane region" description="Helical" evidence="7">
    <location>
        <begin position="233"/>
        <end position="252"/>
    </location>
</feature>
<evidence type="ECO:0000256" key="4">
    <source>
        <dbReference type="ARBA" id="ARBA00022989"/>
    </source>
</evidence>
<feature type="transmembrane region" description="Helical" evidence="7">
    <location>
        <begin position="471"/>
        <end position="490"/>
    </location>
</feature>
<feature type="domain" description="Major facilitator superfamily (MFS) profile" evidence="8">
    <location>
        <begin position="37"/>
        <end position="439"/>
    </location>
</feature>
<feature type="region of interest" description="Disordered" evidence="6">
    <location>
        <begin position="670"/>
        <end position="727"/>
    </location>
</feature>
<dbReference type="PANTHER" id="PTHR12385">
    <property type="entry name" value="CHOLINE TRANSPORTER-LIKE (SLC FAMILY 44)"/>
    <property type="match status" value="1"/>
</dbReference>
<feature type="transmembrane region" description="Helical" evidence="7">
    <location>
        <begin position="335"/>
        <end position="362"/>
    </location>
</feature>
<feature type="transmembrane region" description="Helical" evidence="7">
    <location>
        <begin position="407"/>
        <end position="428"/>
    </location>
</feature>
<feature type="region of interest" description="Disordered" evidence="6">
    <location>
        <begin position="742"/>
        <end position="805"/>
    </location>
</feature>
<evidence type="ECO:0000256" key="6">
    <source>
        <dbReference type="SAM" id="MobiDB-lite"/>
    </source>
</evidence>
<feature type="transmembrane region" description="Helical" evidence="7">
    <location>
        <begin position="548"/>
        <end position="567"/>
    </location>
</feature>
<feature type="compositionally biased region" description="Basic and acidic residues" evidence="6">
    <location>
        <begin position="453"/>
        <end position="465"/>
    </location>
</feature>
<dbReference type="InterPro" id="IPR011701">
    <property type="entry name" value="MFS"/>
</dbReference>
<evidence type="ECO:0000313" key="9">
    <source>
        <dbReference type="EMBL" id="KAG5376893.1"/>
    </source>
</evidence>
<feature type="compositionally biased region" description="Basic and acidic residues" evidence="6">
    <location>
        <begin position="215"/>
        <end position="227"/>
    </location>
</feature>
<keyword evidence="10" id="KW-1185">Reference proteome</keyword>
<dbReference type="Gene3D" id="1.20.1250.20">
    <property type="entry name" value="MFS general substrate transporter like domains"/>
    <property type="match status" value="3"/>
</dbReference>
<proteinExistence type="inferred from homology"/>
<dbReference type="InterPro" id="IPR001958">
    <property type="entry name" value="Tet-R_TetA/multi-R_MdtG-like"/>
</dbReference>
<dbReference type="SUPFAM" id="SSF103473">
    <property type="entry name" value="MFS general substrate transporter"/>
    <property type="match status" value="2"/>
</dbReference>
<evidence type="ECO:0000256" key="1">
    <source>
        <dbReference type="ARBA" id="ARBA00004141"/>
    </source>
</evidence>
<feature type="region of interest" description="Disordered" evidence="6">
    <location>
        <begin position="199"/>
        <end position="227"/>
    </location>
</feature>
<dbReference type="Proteomes" id="UP000823674">
    <property type="component" value="Chromosome A10"/>
</dbReference>
<keyword evidence="4 7" id="KW-1133">Transmembrane helix</keyword>
<feature type="transmembrane region" description="Helical" evidence="7">
    <location>
        <begin position="830"/>
        <end position="851"/>
    </location>
</feature>
<comment type="similarity">
    <text evidence="2">Belongs to the CTL (choline transporter-like) family.</text>
</comment>
<feature type="transmembrane region" description="Helical" evidence="7">
    <location>
        <begin position="1181"/>
        <end position="1198"/>
    </location>
</feature>
<dbReference type="PANTHER" id="PTHR12385:SF93">
    <property type="entry name" value="CHOLINE TRANSPORTER-LIKE PROTEIN"/>
    <property type="match status" value="1"/>
</dbReference>
<organism evidence="9 10">
    <name type="scientific">Brassica rapa subsp. trilocularis</name>
    <dbReference type="NCBI Taxonomy" id="1813537"/>
    <lineage>
        <taxon>Eukaryota</taxon>
        <taxon>Viridiplantae</taxon>
        <taxon>Streptophyta</taxon>
        <taxon>Embryophyta</taxon>
        <taxon>Tracheophyta</taxon>
        <taxon>Spermatophyta</taxon>
        <taxon>Magnoliopsida</taxon>
        <taxon>eudicotyledons</taxon>
        <taxon>Gunneridae</taxon>
        <taxon>Pentapetalae</taxon>
        <taxon>rosids</taxon>
        <taxon>malvids</taxon>
        <taxon>Brassicales</taxon>
        <taxon>Brassicaceae</taxon>
        <taxon>Brassiceae</taxon>
        <taxon>Brassica</taxon>
    </lineage>
</organism>
<feature type="transmembrane region" description="Helical" evidence="7">
    <location>
        <begin position="645"/>
        <end position="666"/>
    </location>
</feature>
<comment type="subcellular location">
    <subcellularLocation>
        <location evidence="1">Membrane</location>
        <topology evidence="1">Multi-pass membrane protein</topology>
    </subcellularLocation>
</comment>
<feature type="transmembrane region" description="Helical" evidence="7">
    <location>
        <begin position="903"/>
        <end position="924"/>
    </location>
</feature>
<protein>
    <recommendedName>
        <fullName evidence="8">Major facilitator superfamily (MFS) profile domain-containing protein</fullName>
    </recommendedName>
</protein>
<feature type="compositionally biased region" description="Basic and acidic residues" evidence="6">
    <location>
        <begin position="691"/>
        <end position="703"/>
    </location>
</feature>
<accession>A0ABQ7KRG8</accession>
<feature type="transmembrane region" description="Helical" evidence="7">
    <location>
        <begin position="930"/>
        <end position="951"/>
    </location>
</feature>
<dbReference type="CDD" id="cd17330">
    <property type="entry name" value="MFS_SLC46_TetA_like"/>
    <property type="match status" value="1"/>
</dbReference>
<evidence type="ECO:0000256" key="3">
    <source>
        <dbReference type="ARBA" id="ARBA00022692"/>
    </source>
</evidence>
<feature type="transmembrane region" description="Helical" evidence="7">
    <location>
        <begin position="1155"/>
        <end position="1175"/>
    </location>
</feature>
<feature type="transmembrane region" description="Helical" evidence="7">
    <location>
        <begin position="272"/>
        <end position="298"/>
    </location>
</feature>
<dbReference type="InterPro" id="IPR036259">
    <property type="entry name" value="MFS_trans_sf"/>
</dbReference>
<comment type="caution">
    <text evidence="9">The sequence shown here is derived from an EMBL/GenBank/DDBJ whole genome shotgun (WGS) entry which is preliminary data.</text>
</comment>
<feature type="transmembrane region" description="Helical" evidence="7">
    <location>
        <begin position="310"/>
        <end position="329"/>
    </location>
</feature>
<evidence type="ECO:0000313" key="10">
    <source>
        <dbReference type="Proteomes" id="UP000823674"/>
    </source>
</evidence>
<keyword evidence="5 7" id="KW-0472">Membrane</keyword>
<dbReference type="Pfam" id="PF07690">
    <property type="entry name" value="MFS_1"/>
    <property type="match status" value="2"/>
</dbReference>
<gene>
    <name evidence="9" type="primary">A10p031490.1_BraROA</name>
    <name evidence="9" type="ORF">IGI04_041489</name>
</gene>
<feature type="transmembrane region" description="Helical" evidence="7">
    <location>
        <begin position="573"/>
        <end position="600"/>
    </location>
</feature>
<feature type="transmembrane region" description="Helical" evidence="7">
    <location>
        <begin position="871"/>
        <end position="891"/>
    </location>
</feature>
<feature type="transmembrane region" description="Helical" evidence="7">
    <location>
        <begin position="75"/>
        <end position="101"/>
    </location>
</feature>
<feature type="transmembrane region" description="Helical" evidence="7">
    <location>
        <begin position="612"/>
        <end position="639"/>
    </location>
</feature>
<reference evidence="9 10" key="1">
    <citation type="submission" date="2021-03" db="EMBL/GenBank/DDBJ databases">
        <authorList>
            <person name="King G.J."/>
            <person name="Bancroft I."/>
            <person name="Baten A."/>
            <person name="Bloomfield J."/>
            <person name="Borpatragohain P."/>
            <person name="He Z."/>
            <person name="Irish N."/>
            <person name="Irwin J."/>
            <person name="Liu K."/>
            <person name="Mauleon R.P."/>
            <person name="Moore J."/>
            <person name="Morris R."/>
            <person name="Ostergaard L."/>
            <person name="Wang B."/>
            <person name="Wells R."/>
        </authorList>
    </citation>
    <scope>NUCLEOTIDE SEQUENCE [LARGE SCALE GENOMIC DNA]</scope>
    <source>
        <strain evidence="9">R-o-18</strain>
        <tissue evidence="9">Leaf</tissue>
    </source>
</reference>
<dbReference type="Pfam" id="PF04515">
    <property type="entry name" value="Choline_transpo"/>
    <property type="match status" value="1"/>
</dbReference>
<feature type="region of interest" description="Disordered" evidence="6">
    <location>
        <begin position="437"/>
        <end position="465"/>
    </location>
</feature>
<evidence type="ECO:0000256" key="5">
    <source>
        <dbReference type="ARBA" id="ARBA00023136"/>
    </source>
</evidence>
<feature type="compositionally biased region" description="Pro residues" evidence="6">
    <location>
        <begin position="774"/>
        <end position="802"/>
    </location>
</feature>
<evidence type="ECO:0000256" key="7">
    <source>
        <dbReference type="SAM" id="Phobius"/>
    </source>
</evidence>
<feature type="transmembrane region" description="Helical" evidence="7">
    <location>
        <begin position="38"/>
        <end position="63"/>
    </location>
</feature>
<feature type="transmembrane region" description="Helical" evidence="7">
    <location>
        <begin position="981"/>
        <end position="1004"/>
    </location>
</feature>
<keyword evidence="3 7" id="KW-0812">Transmembrane</keyword>
<dbReference type="PROSITE" id="PS50850">
    <property type="entry name" value="MFS"/>
    <property type="match status" value="1"/>
</dbReference>
<feature type="transmembrane region" description="Helical" evidence="7">
    <location>
        <begin position="165"/>
        <end position="189"/>
    </location>
</feature>
<name>A0ABQ7KRG8_BRACM</name>